<gene>
    <name evidence="3" type="ORF">HMPREF0682_0236</name>
</gene>
<sequence>MIGVHANDFVTRRIGAVLGRRGWRERPVPFIGYGTPGRVRVLGRLVLRPDDEKLLPAHAAAWLHRRGWRNFLELPAPHRPVRLTVAGRTRTLRTDRRGYVDTMVDSELAPGWHTMHLAAGNGSGAEMPVRIIDPDEDFGVISDIDDTIISTWMPRLLLAIWNSFFQLEGNRRAVPGMARLYQRMLAEHPGAPIFYVSTGPWSSIRFLERFMTRHGFPPGALLLTDWGPTRTEWVRSGTDHKRRTMAGLARELPTIRWVLVGDDGQHDPELYEEFAQEHPGRVRAVALRSLSPTEQILAHGTVPPLAEPRRHWRPRRVPSL</sequence>
<reference evidence="3" key="1">
    <citation type="submission" date="2013-08" db="EMBL/GenBank/DDBJ databases">
        <authorList>
            <person name="Durkin A.S."/>
            <person name="Haft D.R."/>
            <person name="McCorrison J."/>
            <person name="Torralba M."/>
            <person name="Gillis M."/>
            <person name="Haft D.H."/>
            <person name="Methe B."/>
            <person name="Sutton G."/>
            <person name="Nelson K.E."/>
        </authorList>
    </citation>
    <scope>NUCLEOTIDE SEQUENCE [LARGE SCALE GENOMIC DNA]</scope>
    <source>
        <strain evidence="3">F0233</strain>
    </source>
</reference>
<protein>
    <submittedName>
        <fullName evidence="3">PF09949 family protein</fullName>
    </submittedName>
</protein>
<dbReference type="GO" id="GO:0008195">
    <property type="term" value="F:phosphatidate phosphatase activity"/>
    <property type="evidence" value="ECO:0007669"/>
    <property type="project" value="InterPro"/>
</dbReference>
<feature type="compositionally biased region" description="Basic residues" evidence="1">
    <location>
        <begin position="310"/>
        <end position="320"/>
    </location>
</feature>
<keyword evidence="4" id="KW-1185">Reference proteome</keyword>
<dbReference type="Proteomes" id="UP000017052">
    <property type="component" value="Unassembled WGS sequence"/>
</dbReference>
<dbReference type="PANTHER" id="PTHR28208:SF3">
    <property type="entry name" value="PHOSPHATIDATE PHOSPHATASE APP1"/>
    <property type="match status" value="1"/>
</dbReference>
<proteinExistence type="predicted"/>
<accession>U2PXB2</accession>
<organism evidence="3 4">
    <name type="scientific">Propionibacterium acidifaciens F0233</name>
    <dbReference type="NCBI Taxonomy" id="553198"/>
    <lineage>
        <taxon>Bacteria</taxon>
        <taxon>Bacillati</taxon>
        <taxon>Actinomycetota</taxon>
        <taxon>Actinomycetes</taxon>
        <taxon>Propionibacteriales</taxon>
        <taxon>Propionibacteriaceae</taxon>
        <taxon>Propionibacterium</taxon>
    </lineage>
</organism>
<comment type="caution">
    <text evidence="3">The sequence shown here is derived from an EMBL/GenBank/DDBJ whole genome shotgun (WGS) entry which is preliminary data.</text>
</comment>
<feature type="region of interest" description="Disordered" evidence="1">
    <location>
        <begin position="298"/>
        <end position="320"/>
    </location>
</feature>
<dbReference type="AlphaFoldDB" id="U2PXB2"/>
<dbReference type="EMBL" id="ACVN02000193">
    <property type="protein sequence ID" value="ERK55155.1"/>
    <property type="molecule type" value="Genomic_DNA"/>
</dbReference>
<dbReference type="Pfam" id="PF09949">
    <property type="entry name" value="APP1_cat"/>
    <property type="match status" value="1"/>
</dbReference>
<evidence type="ECO:0000259" key="2">
    <source>
        <dbReference type="Pfam" id="PF09949"/>
    </source>
</evidence>
<evidence type="ECO:0000313" key="4">
    <source>
        <dbReference type="Proteomes" id="UP000017052"/>
    </source>
</evidence>
<dbReference type="InterPro" id="IPR052935">
    <property type="entry name" value="Mg2+_PAP"/>
</dbReference>
<dbReference type="PANTHER" id="PTHR28208">
    <property type="entry name" value="PHOSPHATIDATE PHOSPHATASE APP1"/>
    <property type="match status" value="1"/>
</dbReference>
<name>U2PXB2_9ACTN</name>
<feature type="domain" description="Phosphatidate phosphatase APP1 catalytic" evidence="2">
    <location>
        <begin position="138"/>
        <end position="288"/>
    </location>
</feature>
<evidence type="ECO:0000256" key="1">
    <source>
        <dbReference type="SAM" id="MobiDB-lite"/>
    </source>
</evidence>
<dbReference type="InterPro" id="IPR019236">
    <property type="entry name" value="APP1_cat"/>
</dbReference>
<evidence type="ECO:0000313" key="3">
    <source>
        <dbReference type="EMBL" id="ERK55155.1"/>
    </source>
</evidence>
<feature type="non-terminal residue" evidence="3">
    <location>
        <position position="320"/>
    </location>
</feature>